<evidence type="ECO:0000313" key="1">
    <source>
        <dbReference type="EMBL" id="AKP49950.1"/>
    </source>
</evidence>
<name>A0A0H4P9Z9_9BACT</name>
<dbReference type="NCBIfam" id="NF033205">
    <property type="entry name" value="IPExxxVDY"/>
    <property type="match status" value="1"/>
</dbReference>
<gene>
    <name evidence="1" type="ORF">CA2015_0481</name>
</gene>
<sequence length="142" mass="16450">MKKSKLLFETTFDFDLLGLVAPLKDYKLAWLINSTLGINLKKAEDYHMEFLNQPDLIISQFMLKKEHGFIQLLKNKSYPVGGHSRYLIPELQSMDYFLLCQDFTDEVDLNTYIDGLSVVKGIHSIVKIDTIKLKSKENLLTY</sequence>
<evidence type="ECO:0008006" key="3">
    <source>
        <dbReference type="Google" id="ProtNLM"/>
    </source>
</evidence>
<dbReference type="EMBL" id="CP012040">
    <property type="protein sequence ID" value="AKP49950.1"/>
    <property type="molecule type" value="Genomic_DNA"/>
</dbReference>
<dbReference type="KEGG" id="camu:CA2015_0481"/>
<evidence type="ECO:0000313" key="2">
    <source>
        <dbReference type="Proteomes" id="UP000036520"/>
    </source>
</evidence>
<dbReference type="STRING" id="320787.CA2015_0481"/>
<dbReference type="InterPro" id="IPR047690">
    <property type="entry name" value="IPExxxVDY_fam"/>
</dbReference>
<dbReference type="Proteomes" id="UP000036520">
    <property type="component" value="Chromosome"/>
</dbReference>
<dbReference type="RefSeq" id="WP_048640437.1">
    <property type="nucleotide sequence ID" value="NZ_CAXBGM010000019.1"/>
</dbReference>
<dbReference type="AlphaFoldDB" id="A0A0H4P9Z9"/>
<proteinExistence type="predicted"/>
<dbReference type="OrthoDB" id="676614at2"/>
<accession>A0A0H4P9Z9</accession>
<protein>
    <recommendedName>
        <fullName evidence="3">IPExxxVDY family protein</fullName>
    </recommendedName>
</protein>
<keyword evidence="2" id="KW-1185">Reference proteome</keyword>
<reference evidence="1 2" key="1">
    <citation type="submission" date="2015-07" db="EMBL/GenBank/DDBJ databases">
        <authorList>
            <person name="Kim K.M."/>
        </authorList>
    </citation>
    <scope>NUCLEOTIDE SEQUENCE [LARGE SCALE GENOMIC DNA]</scope>
    <source>
        <strain evidence="1 2">KCTC 12363</strain>
    </source>
</reference>
<organism evidence="1 2">
    <name type="scientific">Cyclobacterium amurskyense</name>
    <dbReference type="NCBI Taxonomy" id="320787"/>
    <lineage>
        <taxon>Bacteria</taxon>
        <taxon>Pseudomonadati</taxon>
        <taxon>Bacteroidota</taxon>
        <taxon>Cytophagia</taxon>
        <taxon>Cytophagales</taxon>
        <taxon>Cyclobacteriaceae</taxon>
        <taxon>Cyclobacterium</taxon>
    </lineage>
</organism>
<dbReference type="PATRIC" id="fig|320787.5.peg.534"/>